<evidence type="ECO:0000313" key="2">
    <source>
        <dbReference type="Proteomes" id="UP001235269"/>
    </source>
</evidence>
<proteinExistence type="predicted"/>
<comment type="caution">
    <text evidence="1">The sequence shown here is derived from an EMBL/GenBank/DDBJ whole genome shotgun (WGS) entry which is preliminary data.</text>
</comment>
<keyword evidence="2" id="KW-1185">Reference proteome</keyword>
<dbReference type="EMBL" id="JAUSWH010000014">
    <property type="protein sequence ID" value="MDQ0457419.1"/>
    <property type="molecule type" value="Genomic_DNA"/>
</dbReference>
<protein>
    <submittedName>
        <fullName evidence="1">Uncharacterized protein</fullName>
    </submittedName>
</protein>
<evidence type="ECO:0000313" key="1">
    <source>
        <dbReference type="EMBL" id="MDQ0457419.1"/>
    </source>
</evidence>
<gene>
    <name evidence="1" type="ORF">QO005_003775</name>
</gene>
<dbReference type="RefSeq" id="WP_307159594.1">
    <property type="nucleotide sequence ID" value="NZ_JAUSWH010000014.1"/>
</dbReference>
<organism evidence="1 2">
    <name type="scientific">Rhizobium paknamense</name>
    <dbReference type="NCBI Taxonomy" id="1206817"/>
    <lineage>
        <taxon>Bacteria</taxon>
        <taxon>Pseudomonadati</taxon>
        <taxon>Pseudomonadota</taxon>
        <taxon>Alphaproteobacteria</taxon>
        <taxon>Hyphomicrobiales</taxon>
        <taxon>Rhizobiaceae</taxon>
        <taxon>Rhizobium/Agrobacterium group</taxon>
        <taxon>Rhizobium</taxon>
    </lineage>
</organism>
<name>A0ABU0IJN7_9HYPH</name>
<dbReference type="Proteomes" id="UP001235269">
    <property type="component" value="Unassembled WGS sequence"/>
</dbReference>
<accession>A0ABU0IJN7</accession>
<sequence>MLAAVRPVERDDLNLFCVALSMVAGNQEVPPSLKTYVVRILDEAKSVASDITKANSNVSPEAISLAFDLLDQGDLFDSAKTVDSFEKISPEIASKFLNRVEGVDVRS</sequence>
<reference evidence="1 2" key="1">
    <citation type="submission" date="2023-07" db="EMBL/GenBank/DDBJ databases">
        <title>Genomic Encyclopedia of Type Strains, Phase IV (KMG-IV): sequencing the most valuable type-strain genomes for metagenomic binning, comparative biology and taxonomic classification.</title>
        <authorList>
            <person name="Goeker M."/>
        </authorList>
    </citation>
    <scope>NUCLEOTIDE SEQUENCE [LARGE SCALE GENOMIC DNA]</scope>
    <source>
        <strain evidence="1 2">DSM 100301</strain>
    </source>
</reference>